<sequence length="506" mass="56965">MALMLGGILSLSSLVPITAGLLFLALVYSRATAWYRLRHIDGPWYASFTYLRMLWATVSGQQAASYFALGQKYGPLVRIGPNDLLTGDPEVIRRMNAARSKYKRATWYDAIRMDPYVISLFTTREPAEHDKLKAQMAFGYGGKENPSIEADIDEQLAGLLDLIRRKYVSTATELRPMDFAQRINFFTLDVITKIAYGRAFGYLATDSDVYEYIETARAHIPVIASLGDVPWLAALVFSSTGLKIVGPKTTDKKGIGRMMAVAQEVAGERFGPNAKDQYDMLGSFVRHGIPQRKCESEIMFQIVAGSDTTATAVRGTMLNLLASPFAFFKLRDEIDRAVSEGRISAPIQAEEAKGLEYLQAVIYEGLRINIPFSGMSMKEVPPEGDTIDGKFIPGGTRIGWNILYIQRSKAIFGPDADVFRPERWLGIDSQKHREMINVVELVFGYGRWGCSGKSVAFMELNKVYVELLRHFDFQLINPLKPMDSMNRNMYFQKDMWVKVTEREFSK</sequence>
<name>A0ACC0DJC8_9PEZI</name>
<protein>
    <submittedName>
        <fullName evidence="1">Cytochrome P450</fullName>
    </submittedName>
</protein>
<evidence type="ECO:0000313" key="1">
    <source>
        <dbReference type="EMBL" id="KAI6092290.1"/>
    </source>
</evidence>
<keyword evidence="2" id="KW-1185">Reference proteome</keyword>
<dbReference type="EMBL" id="MU394284">
    <property type="protein sequence ID" value="KAI6092290.1"/>
    <property type="molecule type" value="Genomic_DNA"/>
</dbReference>
<organism evidence="1 2">
    <name type="scientific">Hypoxylon rubiginosum</name>
    <dbReference type="NCBI Taxonomy" id="110542"/>
    <lineage>
        <taxon>Eukaryota</taxon>
        <taxon>Fungi</taxon>
        <taxon>Dikarya</taxon>
        <taxon>Ascomycota</taxon>
        <taxon>Pezizomycotina</taxon>
        <taxon>Sordariomycetes</taxon>
        <taxon>Xylariomycetidae</taxon>
        <taxon>Xylariales</taxon>
        <taxon>Hypoxylaceae</taxon>
        <taxon>Hypoxylon</taxon>
    </lineage>
</organism>
<proteinExistence type="predicted"/>
<accession>A0ACC0DJC8</accession>
<dbReference type="Proteomes" id="UP001497680">
    <property type="component" value="Unassembled WGS sequence"/>
</dbReference>
<gene>
    <name evidence="1" type="ORF">F4821DRAFT_267214</name>
</gene>
<reference evidence="1 2" key="1">
    <citation type="journal article" date="2022" name="New Phytol.">
        <title>Ecological generalism drives hyperdiversity of secondary metabolite gene clusters in xylarialean endophytes.</title>
        <authorList>
            <person name="Franco M.E.E."/>
            <person name="Wisecaver J.H."/>
            <person name="Arnold A.E."/>
            <person name="Ju Y.M."/>
            <person name="Slot J.C."/>
            <person name="Ahrendt S."/>
            <person name="Moore L.P."/>
            <person name="Eastman K.E."/>
            <person name="Scott K."/>
            <person name="Konkel Z."/>
            <person name="Mondo S.J."/>
            <person name="Kuo A."/>
            <person name="Hayes R.D."/>
            <person name="Haridas S."/>
            <person name="Andreopoulos B."/>
            <person name="Riley R."/>
            <person name="LaButti K."/>
            <person name="Pangilinan J."/>
            <person name="Lipzen A."/>
            <person name="Amirebrahimi M."/>
            <person name="Yan J."/>
            <person name="Adam C."/>
            <person name="Keymanesh K."/>
            <person name="Ng V."/>
            <person name="Louie K."/>
            <person name="Northen T."/>
            <person name="Drula E."/>
            <person name="Henrissat B."/>
            <person name="Hsieh H.M."/>
            <person name="Youens-Clark K."/>
            <person name="Lutzoni F."/>
            <person name="Miadlikowska J."/>
            <person name="Eastwood D.C."/>
            <person name="Hamelin R.C."/>
            <person name="Grigoriev I.V."/>
            <person name="U'Ren J.M."/>
        </authorList>
    </citation>
    <scope>NUCLEOTIDE SEQUENCE [LARGE SCALE GENOMIC DNA]</scope>
    <source>
        <strain evidence="1 2">ER1909</strain>
    </source>
</reference>
<evidence type="ECO:0000313" key="2">
    <source>
        <dbReference type="Proteomes" id="UP001497680"/>
    </source>
</evidence>
<comment type="caution">
    <text evidence="1">The sequence shown here is derived from an EMBL/GenBank/DDBJ whole genome shotgun (WGS) entry which is preliminary data.</text>
</comment>